<organism evidence="1 2">
    <name type="scientific">Cryobacterium levicorallinum</name>
    <dbReference type="NCBI Taxonomy" id="995038"/>
    <lineage>
        <taxon>Bacteria</taxon>
        <taxon>Bacillati</taxon>
        <taxon>Actinomycetota</taxon>
        <taxon>Actinomycetes</taxon>
        <taxon>Micrococcales</taxon>
        <taxon>Microbacteriaceae</taxon>
        <taxon>Cryobacterium</taxon>
    </lineage>
</organism>
<evidence type="ECO:0000313" key="2">
    <source>
        <dbReference type="Proteomes" id="UP000199681"/>
    </source>
</evidence>
<accession>A0ABY1EIN6</accession>
<comment type="caution">
    <text evidence="1">The sequence shown here is derived from an EMBL/GenBank/DDBJ whole genome shotgun (WGS) entry which is preliminary data.</text>
</comment>
<evidence type="ECO:0000313" key="1">
    <source>
        <dbReference type="EMBL" id="SFI00763.1"/>
    </source>
</evidence>
<proteinExistence type="predicted"/>
<keyword evidence="2" id="KW-1185">Reference proteome</keyword>
<protein>
    <submittedName>
        <fullName evidence="1">Uncharacterized protein</fullName>
    </submittedName>
</protein>
<dbReference type="EMBL" id="FOPW01000031">
    <property type="protein sequence ID" value="SFI00763.1"/>
    <property type="molecule type" value="Genomic_DNA"/>
</dbReference>
<gene>
    <name evidence="1" type="ORF">SAMN05216274_1315</name>
</gene>
<reference evidence="1 2" key="1">
    <citation type="submission" date="2016-10" db="EMBL/GenBank/DDBJ databases">
        <authorList>
            <person name="Varghese N."/>
            <person name="Submissions S."/>
        </authorList>
    </citation>
    <scope>NUCLEOTIDE SEQUENCE [LARGE SCALE GENOMIC DNA]</scope>
    <source>
        <strain evidence="1 2">GMCC 1.11211</strain>
    </source>
</reference>
<dbReference type="Proteomes" id="UP000199681">
    <property type="component" value="Unassembled WGS sequence"/>
</dbReference>
<sequence>MTPSYPGVSVIVPTVGRQELYLAIASVWAQDYPWSD</sequence>
<name>A0ABY1EIN6_9MICO</name>